<sequence>MCICIPQNQQTIVFTFKDSRDFNVAIYTLKKFGLRVTDSVLPTSHTTNASLARSQSCSVPSSIDFGPRLSSITPLQRHGSSQAPSPFSFTALLNSDVPLSQIPSMGTQYEEIQPPSPQSSQQPIHNIVPTTYVQNPYHLFLGQYGNMYQPRVSSPLRNAVEVDSRDLSPMSPISPIPQYQP</sequence>
<dbReference type="EMBL" id="KZ679132">
    <property type="protein sequence ID" value="PTB76228.1"/>
    <property type="molecule type" value="Genomic_DNA"/>
</dbReference>
<keyword evidence="2" id="KW-1185">Reference proteome</keyword>
<reference evidence="1 2" key="1">
    <citation type="submission" date="2016-07" db="EMBL/GenBank/DDBJ databases">
        <title>Multiple horizontal gene transfer events from other fungi enriched the ability of initially mycotrophic Trichoderma (Ascomycota) to feed on dead plant biomass.</title>
        <authorList>
            <consortium name="DOE Joint Genome Institute"/>
            <person name="Aerts A."/>
            <person name="Atanasova L."/>
            <person name="Chenthamara K."/>
            <person name="Zhang J."/>
            <person name="Grujic M."/>
            <person name="Henrissat B."/>
            <person name="Kuo A."/>
            <person name="Salamov A."/>
            <person name="Lipzen A."/>
            <person name="Labutti K."/>
            <person name="Barry K."/>
            <person name="Miao Y."/>
            <person name="Rahimi M.J."/>
            <person name="Shen Q."/>
            <person name="Grigoriev I.V."/>
            <person name="Kubicek C.P."/>
            <person name="Druzhinina I.S."/>
        </authorList>
    </citation>
    <scope>NUCLEOTIDE SEQUENCE [LARGE SCALE GENOMIC DNA]</scope>
    <source>
        <strain evidence="1 2">ATCC 18648</strain>
    </source>
</reference>
<dbReference type="Proteomes" id="UP000240760">
    <property type="component" value="Unassembled WGS sequence"/>
</dbReference>
<gene>
    <name evidence="1" type="ORF">M440DRAFT_1401690</name>
</gene>
<evidence type="ECO:0000313" key="1">
    <source>
        <dbReference type="EMBL" id="PTB76228.1"/>
    </source>
</evidence>
<name>A0A2T4C3Y3_TRILO</name>
<dbReference type="OrthoDB" id="5142910at2759"/>
<evidence type="ECO:0000313" key="2">
    <source>
        <dbReference type="Proteomes" id="UP000240760"/>
    </source>
</evidence>
<protein>
    <submittedName>
        <fullName evidence="1">Uncharacterized protein</fullName>
    </submittedName>
</protein>
<organism evidence="1 2">
    <name type="scientific">Trichoderma longibrachiatum ATCC 18648</name>
    <dbReference type="NCBI Taxonomy" id="983965"/>
    <lineage>
        <taxon>Eukaryota</taxon>
        <taxon>Fungi</taxon>
        <taxon>Dikarya</taxon>
        <taxon>Ascomycota</taxon>
        <taxon>Pezizomycotina</taxon>
        <taxon>Sordariomycetes</taxon>
        <taxon>Hypocreomycetidae</taxon>
        <taxon>Hypocreales</taxon>
        <taxon>Hypocreaceae</taxon>
        <taxon>Trichoderma</taxon>
    </lineage>
</organism>
<proteinExistence type="predicted"/>
<dbReference type="AlphaFoldDB" id="A0A2T4C3Y3"/>
<feature type="non-terminal residue" evidence="1">
    <location>
        <position position="181"/>
    </location>
</feature>
<accession>A0A2T4C3Y3</accession>